<dbReference type="GO" id="GO:0016853">
    <property type="term" value="F:isomerase activity"/>
    <property type="evidence" value="ECO:0007669"/>
    <property type="project" value="UniProtKB-KW"/>
</dbReference>
<reference evidence="3" key="1">
    <citation type="submission" date="2015-07" db="EMBL/GenBank/DDBJ databases">
        <title>Complete genome sequence and phylogenetic analysis of Limnochorda pilosa.</title>
        <authorList>
            <person name="Watanabe M."/>
            <person name="Kojima H."/>
            <person name="Fukui M."/>
        </authorList>
    </citation>
    <scope>NUCLEOTIDE SEQUENCE [LARGE SCALE GENOMIC DNA]</scope>
    <source>
        <strain evidence="3">HC45</strain>
    </source>
</reference>
<accession>A0A0K2SL04</accession>
<dbReference type="STRING" id="1555112.LIP_1939"/>
<dbReference type="Pfam" id="PF01261">
    <property type="entry name" value="AP_endonuc_2"/>
    <property type="match status" value="1"/>
</dbReference>
<dbReference type="KEGG" id="lpil:LIP_1939"/>
<dbReference type="Gene3D" id="3.20.20.150">
    <property type="entry name" value="Divalent-metal-dependent TIM barrel enzymes"/>
    <property type="match status" value="1"/>
</dbReference>
<gene>
    <name evidence="2" type="ORF">LIP_1939</name>
</gene>
<dbReference type="OrthoDB" id="9779184at2"/>
<feature type="domain" description="Xylose isomerase-like TIM barrel" evidence="1">
    <location>
        <begin position="20"/>
        <end position="308"/>
    </location>
</feature>
<evidence type="ECO:0000313" key="2">
    <source>
        <dbReference type="EMBL" id="BAS27780.1"/>
    </source>
</evidence>
<keyword evidence="3" id="KW-1185">Reference proteome</keyword>
<dbReference type="InterPro" id="IPR013022">
    <property type="entry name" value="Xyl_isomerase-like_TIM-brl"/>
</dbReference>
<organism evidence="2 3">
    <name type="scientific">Limnochorda pilosa</name>
    <dbReference type="NCBI Taxonomy" id="1555112"/>
    <lineage>
        <taxon>Bacteria</taxon>
        <taxon>Bacillati</taxon>
        <taxon>Bacillota</taxon>
        <taxon>Limnochordia</taxon>
        <taxon>Limnochordales</taxon>
        <taxon>Limnochordaceae</taxon>
        <taxon>Limnochorda</taxon>
    </lineage>
</organism>
<reference evidence="3" key="2">
    <citation type="journal article" date="2016" name="Int. J. Syst. Evol. Microbiol.">
        <title>Complete genome sequence and cell structure of Limnochorda pilosa, a Gram-negative spore-former within the phylum Firmicutes.</title>
        <authorList>
            <person name="Watanabe M."/>
            <person name="Kojima H."/>
            <person name="Fukui M."/>
        </authorList>
    </citation>
    <scope>NUCLEOTIDE SEQUENCE [LARGE SCALE GENOMIC DNA]</scope>
    <source>
        <strain evidence="3">HC45</strain>
    </source>
</reference>
<dbReference type="EMBL" id="AP014924">
    <property type="protein sequence ID" value="BAS27780.1"/>
    <property type="molecule type" value="Genomic_DNA"/>
</dbReference>
<dbReference type="PANTHER" id="PTHR12110:SF21">
    <property type="entry name" value="XYLOSE ISOMERASE-LIKE TIM BARREL DOMAIN-CONTAINING PROTEIN"/>
    <property type="match status" value="1"/>
</dbReference>
<dbReference type="Proteomes" id="UP000065807">
    <property type="component" value="Chromosome"/>
</dbReference>
<dbReference type="PANTHER" id="PTHR12110">
    <property type="entry name" value="HYDROXYPYRUVATE ISOMERASE"/>
    <property type="match status" value="1"/>
</dbReference>
<dbReference type="RefSeq" id="WP_068141821.1">
    <property type="nucleotide sequence ID" value="NZ_AP014924.1"/>
</dbReference>
<dbReference type="InterPro" id="IPR036237">
    <property type="entry name" value="Xyl_isomerase-like_sf"/>
</dbReference>
<dbReference type="PATRIC" id="fig|1555112.3.peg.1972"/>
<evidence type="ECO:0000259" key="1">
    <source>
        <dbReference type="Pfam" id="PF01261"/>
    </source>
</evidence>
<name>A0A0K2SL04_LIMPI</name>
<dbReference type="AlphaFoldDB" id="A0A0K2SL04"/>
<dbReference type="InterPro" id="IPR050312">
    <property type="entry name" value="IolE/XylAMocC-like"/>
</dbReference>
<proteinExistence type="predicted"/>
<keyword evidence="2" id="KW-0413">Isomerase</keyword>
<dbReference type="SUPFAM" id="SSF51658">
    <property type="entry name" value="Xylose isomerase-like"/>
    <property type="match status" value="1"/>
</dbReference>
<protein>
    <submittedName>
        <fullName evidence="2">Xylose isomerase</fullName>
    </submittedName>
</protein>
<evidence type="ECO:0000313" key="3">
    <source>
        <dbReference type="Proteomes" id="UP000065807"/>
    </source>
</evidence>
<sequence length="321" mass="36097">MKLGVLTVLFGNRPLEETLEYVKAQGLDAVEIGCGGYPGKAHCDPDRLLQDEGALRAFRAAVDSRGLAISALSVHGNPLHPQAAERERYRREFRQAVTLASRLGVERVNTFSGCPGDHPGARWPNWVTCAWPPDYQEVLRYQWEEEAIPYWREEMAFCRQQGVRMIGLEMHPGFLVYNPETALRLREAVGPELGVNFDPSHLWWQGVEPVHAIRALGEAIFHVHAKDTALDPINFPVNGGLDTTPYGREAQRSWIFRSVGYGHDLSVWRDLVSALRLVGYDWVLSIEHEDSLMSGQEGFEKAVATLKEAVIREAPGAMWWA</sequence>